<accession>A0A6J4NAS8</accession>
<dbReference type="PROSITE" id="PS51186">
    <property type="entry name" value="GNAT"/>
    <property type="match status" value="1"/>
</dbReference>
<feature type="domain" description="N-acetyltransferase" evidence="1">
    <location>
        <begin position="33"/>
        <end position="192"/>
    </location>
</feature>
<organism evidence="2">
    <name type="scientific">uncultured Rubellimicrobium sp</name>
    <dbReference type="NCBI Taxonomy" id="543078"/>
    <lineage>
        <taxon>Bacteria</taxon>
        <taxon>Pseudomonadati</taxon>
        <taxon>Pseudomonadota</taxon>
        <taxon>Alphaproteobacteria</taxon>
        <taxon>Rhodobacterales</taxon>
        <taxon>Roseobacteraceae</taxon>
        <taxon>Rubellimicrobium</taxon>
        <taxon>environmental samples</taxon>
    </lineage>
</organism>
<dbReference type="PANTHER" id="PTHR43792">
    <property type="entry name" value="GNAT FAMILY, PUTATIVE (AFU_ORTHOLOGUE AFUA_3G00765)-RELATED-RELATED"/>
    <property type="match status" value="1"/>
</dbReference>
<dbReference type="InterPro" id="IPR051531">
    <property type="entry name" value="N-acetyltransferase"/>
</dbReference>
<dbReference type="Pfam" id="PF13302">
    <property type="entry name" value="Acetyltransf_3"/>
    <property type="match status" value="1"/>
</dbReference>
<dbReference type="AlphaFoldDB" id="A0A6J4NAS8"/>
<protein>
    <recommendedName>
        <fullName evidence="1">N-acetyltransferase domain-containing protein</fullName>
    </recommendedName>
</protein>
<name>A0A6J4NAS8_9RHOB</name>
<sequence>MIPLPHEMPPTGASAALAARLQGAVPEIATGRTRLRAPRMDDFAAWAEILCSDRARWMDGPYDRDDAFVEFAATAGGWLLRGHGGWTVEDRATGEALGFVLLGFEPSDREPELGFFLREEAEGRGLAFEAACAARDWAWAQGLPSMVSYVDPANLRSAALAQRLGATRDEAAEVLFQGTPDAGVLVFRHPRPVPDLEAAT</sequence>
<dbReference type="Gene3D" id="3.40.630.30">
    <property type="match status" value="1"/>
</dbReference>
<reference evidence="2" key="1">
    <citation type="submission" date="2020-02" db="EMBL/GenBank/DDBJ databases">
        <authorList>
            <person name="Meier V. D."/>
        </authorList>
    </citation>
    <scope>NUCLEOTIDE SEQUENCE</scope>
    <source>
        <strain evidence="2">AVDCRST_MAG15</strain>
    </source>
</reference>
<dbReference type="PANTHER" id="PTHR43792:SF1">
    <property type="entry name" value="N-ACETYLTRANSFERASE DOMAIN-CONTAINING PROTEIN"/>
    <property type="match status" value="1"/>
</dbReference>
<proteinExistence type="predicted"/>
<gene>
    <name evidence="2" type="ORF">AVDCRST_MAG15-117</name>
</gene>
<dbReference type="InterPro" id="IPR016181">
    <property type="entry name" value="Acyl_CoA_acyltransferase"/>
</dbReference>
<evidence type="ECO:0000313" key="2">
    <source>
        <dbReference type="EMBL" id="CAA9382596.1"/>
    </source>
</evidence>
<dbReference type="InterPro" id="IPR000182">
    <property type="entry name" value="GNAT_dom"/>
</dbReference>
<dbReference type="EMBL" id="CADCUU010000002">
    <property type="protein sequence ID" value="CAA9382596.1"/>
    <property type="molecule type" value="Genomic_DNA"/>
</dbReference>
<evidence type="ECO:0000259" key="1">
    <source>
        <dbReference type="PROSITE" id="PS51186"/>
    </source>
</evidence>
<dbReference type="GO" id="GO:0016747">
    <property type="term" value="F:acyltransferase activity, transferring groups other than amino-acyl groups"/>
    <property type="evidence" value="ECO:0007669"/>
    <property type="project" value="InterPro"/>
</dbReference>
<dbReference type="SUPFAM" id="SSF55729">
    <property type="entry name" value="Acyl-CoA N-acyltransferases (Nat)"/>
    <property type="match status" value="1"/>
</dbReference>